<evidence type="ECO:0000256" key="1">
    <source>
        <dbReference type="SAM" id="MobiDB-lite"/>
    </source>
</evidence>
<evidence type="ECO:0000313" key="3">
    <source>
        <dbReference type="EMBL" id="RAJ05345.1"/>
    </source>
</evidence>
<keyword evidence="4" id="KW-1185">Reference proteome</keyword>
<feature type="signal peptide" evidence="2">
    <location>
        <begin position="1"/>
        <end position="23"/>
    </location>
</feature>
<accession>A0A327QN82</accession>
<dbReference type="EMBL" id="QLLL01000004">
    <property type="protein sequence ID" value="RAJ05345.1"/>
    <property type="molecule type" value="Genomic_DNA"/>
</dbReference>
<dbReference type="Proteomes" id="UP000249547">
    <property type="component" value="Unassembled WGS sequence"/>
</dbReference>
<proteinExistence type="predicted"/>
<feature type="chain" id="PRO_5016424249" description="GLPGLI family protein" evidence="2">
    <location>
        <begin position="24"/>
        <end position="336"/>
    </location>
</feature>
<dbReference type="RefSeq" id="WP_111597942.1">
    <property type="nucleotide sequence ID" value="NZ_QLLL01000004.1"/>
</dbReference>
<protein>
    <recommendedName>
        <fullName evidence="5">GLPGLI family protein</fullName>
    </recommendedName>
</protein>
<feature type="region of interest" description="Disordered" evidence="1">
    <location>
        <begin position="309"/>
        <end position="336"/>
    </location>
</feature>
<organism evidence="3 4">
    <name type="scientific">Chitinophaga skermanii</name>
    <dbReference type="NCBI Taxonomy" id="331697"/>
    <lineage>
        <taxon>Bacteria</taxon>
        <taxon>Pseudomonadati</taxon>
        <taxon>Bacteroidota</taxon>
        <taxon>Chitinophagia</taxon>
        <taxon>Chitinophagales</taxon>
        <taxon>Chitinophagaceae</taxon>
        <taxon>Chitinophaga</taxon>
    </lineage>
</organism>
<evidence type="ECO:0008006" key="5">
    <source>
        <dbReference type="Google" id="ProtNLM"/>
    </source>
</evidence>
<name>A0A327QN82_9BACT</name>
<sequence length="336" mass="38936">MMCSKKILLLVFILFVSTYPLQAQRITAANRAALRQHQDTLQALSYTLVNGVNMEDRIDANDAFIPALVRTLKIKNSFYFQLDSVKTVSILYPSDSTFRIFSWALAKDNGTYRHFGAVQMNTKDGELKLFPLIDMSDFIVNKDTVTSNKAWYGCLYYKIVQQQYFNKQYYTLFGWDGNNIRSQKKLVEMISFDGANGEPIFGAPMFSFAEDTVRKPTRNRFIIEYKKEANVGLNYNTELGMIVYDHLIPEDNEKEKLYTYVPDLDYEGFKWKAGKWVHIEKPFDTKVKLGEVPYEKPVDFKKKQIKNIQAEDDFMETPGNKKPAPKKTTTPNKKNK</sequence>
<feature type="compositionally biased region" description="Low complexity" evidence="1">
    <location>
        <begin position="320"/>
        <end position="336"/>
    </location>
</feature>
<dbReference type="OrthoDB" id="788168at2"/>
<dbReference type="AlphaFoldDB" id="A0A327QN82"/>
<gene>
    <name evidence="3" type="ORF">LX64_02502</name>
</gene>
<keyword evidence="2" id="KW-0732">Signal</keyword>
<evidence type="ECO:0000256" key="2">
    <source>
        <dbReference type="SAM" id="SignalP"/>
    </source>
</evidence>
<evidence type="ECO:0000313" key="4">
    <source>
        <dbReference type="Proteomes" id="UP000249547"/>
    </source>
</evidence>
<comment type="caution">
    <text evidence="3">The sequence shown here is derived from an EMBL/GenBank/DDBJ whole genome shotgun (WGS) entry which is preliminary data.</text>
</comment>
<reference evidence="3 4" key="1">
    <citation type="submission" date="2018-06" db="EMBL/GenBank/DDBJ databases">
        <title>Genomic Encyclopedia of Archaeal and Bacterial Type Strains, Phase II (KMG-II): from individual species to whole genera.</title>
        <authorList>
            <person name="Goeker M."/>
        </authorList>
    </citation>
    <scope>NUCLEOTIDE SEQUENCE [LARGE SCALE GENOMIC DNA]</scope>
    <source>
        <strain evidence="3 4">DSM 23857</strain>
    </source>
</reference>